<evidence type="ECO:0000259" key="1">
    <source>
        <dbReference type="Pfam" id="PF08421"/>
    </source>
</evidence>
<dbReference type="Gene3D" id="6.20.50.110">
    <property type="entry name" value="Methyltransferase, zinc-binding domain"/>
    <property type="match status" value="1"/>
</dbReference>
<dbReference type="EMBL" id="MHQJ01000006">
    <property type="protein sequence ID" value="OHA01874.1"/>
    <property type="molecule type" value="Genomic_DNA"/>
</dbReference>
<feature type="domain" description="Methyltransferase putative zinc binding" evidence="1">
    <location>
        <begin position="13"/>
        <end position="74"/>
    </location>
</feature>
<accession>A0A1G2KRG7</accession>
<proteinExistence type="predicted"/>
<gene>
    <name evidence="3" type="ORF">A3C11_01515</name>
</gene>
<dbReference type="Proteomes" id="UP000177362">
    <property type="component" value="Unassembled WGS sequence"/>
</dbReference>
<dbReference type="Gene3D" id="6.10.250.3100">
    <property type="match status" value="1"/>
</dbReference>
<sequence>MPERNYTGFVKHCQICSNPKLTEILSLGHQPIVQYYLTKQALYEPESTYPLTLVRCGHCGLLQLNYIIDPRNVFPLHYPYRTGLTNMLIKNFQELAETTARLGFFKKGDLIVDIGSNDGTLLQAFKDKGMQVLGVEPTNAAKDANARGIKTLQEFFSANSVKTILKKYGSARIITATNVFAHINDTESLVKNIKALMDNESMFISESQYLMDIIEKLEFDTIYHEHLRIYSLKPLRYLFRTYGLSLIDAERISAAGGSIRVYAKKGKHPISARAKKLMAAEKKAGLNDEKTLLLFAQKTHRAKNDLLALLLKCKKSGGRIVGLTSSARSNTLLGFSHIDNTLIDYSCEKKGSPKIGLYTPGTHIPVVDEAVLFKEQPEYALVLSWHIGEELAKIIKKLGYKGKFILPLPRAHIVL</sequence>
<dbReference type="Pfam" id="PF13489">
    <property type="entry name" value="Methyltransf_23"/>
    <property type="match status" value="1"/>
</dbReference>
<reference evidence="3 4" key="1">
    <citation type="journal article" date="2016" name="Nat. Commun.">
        <title>Thousands of microbial genomes shed light on interconnected biogeochemical processes in an aquifer system.</title>
        <authorList>
            <person name="Anantharaman K."/>
            <person name="Brown C.T."/>
            <person name="Hug L.A."/>
            <person name="Sharon I."/>
            <person name="Castelle C.J."/>
            <person name="Probst A.J."/>
            <person name="Thomas B.C."/>
            <person name="Singh A."/>
            <person name="Wilkins M.J."/>
            <person name="Karaoz U."/>
            <person name="Brodie E.L."/>
            <person name="Williams K.H."/>
            <person name="Hubbard S.S."/>
            <person name="Banfield J.F."/>
        </authorList>
    </citation>
    <scope>NUCLEOTIDE SEQUENCE [LARGE SCALE GENOMIC DNA]</scope>
</reference>
<dbReference type="InterPro" id="IPR013630">
    <property type="entry name" value="Methyltransf_Zn-bd_dom_put"/>
</dbReference>
<dbReference type="PANTHER" id="PTHR43861:SF5">
    <property type="entry name" value="BLL5978 PROTEIN"/>
    <property type="match status" value="1"/>
</dbReference>
<dbReference type="Pfam" id="PF08484">
    <property type="entry name" value="Methyltransf_14"/>
    <property type="match status" value="1"/>
</dbReference>
<evidence type="ECO:0000313" key="3">
    <source>
        <dbReference type="EMBL" id="OHA01874.1"/>
    </source>
</evidence>
<dbReference type="InterPro" id="IPR038576">
    <property type="entry name" value="Methyltransf_Zn-bd_dom_put_sf"/>
</dbReference>
<evidence type="ECO:0000313" key="4">
    <source>
        <dbReference type="Proteomes" id="UP000177362"/>
    </source>
</evidence>
<name>A0A1G2KRG7_9BACT</name>
<evidence type="ECO:0008006" key="5">
    <source>
        <dbReference type="Google" id="ProtNLM"/>
    </source>
</evidence>
<evidence type="ECO:0000259" key="2">
    <source>
        <dbReference type="Pfam" id="PF08484"/>
    </source>
</evidence>
<comment type="caution">
    <text evidence="3">The sequence shown here is derived from an EMBL/GenBank/DDBJ whole genome shotgun (WGS) entry which is preliminary data.</text>
</comment>
<dbReference type="AlphaFoldDB" id="A0A1G2KRG7"/>
<protein>
    <recommendedName>
        <fullName evidence="5">Methyltransferase</fullName>
    </recommendedName>
</protein>
<dbReference type="STRING" id="1802271.A3C11_01515"/>
<feature type="domain" description="C-methyltransferase" evidence="2">
    <location>
        <begin position="255"/>
        <end position="409"/>
    </location>
</feature>
<dbReference type="SUPFAM" id="SSF53335">
    <property type="entry name" value="S-adenosyl-L-methionine-dependent methyltransferases"/>
    <property type="match status" value="1"/>
</dbReference>
<dbReference type="Gene3D" id="3.40.50.720">
    <property type="entry name" value="NAD(P)-binding Rossmann-like Domain"/>
    <property type="match status" value="1"/>
</dbReference>
<dbReference type="InterPro" id="IPR013691">
    <property type="entry name" value="MeTrfase_14"/>
</dbReference>
<dbReference type="InterPro" id="IPR029063">
    <property type="entry name" value="SAM-dependent_MTases_sf"/>
</dbReference>
<organism evidence="3 4">
    <name type="scientific">Candidatus Sungbacteria bacterium RIFCSPHIGHO2_02_FULL_49_12</name>
    <dbReference type="NCBI Taxonomy" id="1802271"/>
    <lineage>
        <taxon>Bacteria</taxon>
        <taxon>Candidatus Sungiibacteriota</taxon>
    </lineage>
</organism>
<dbReference type="PANTHER" id="PTHR43861">
    <property type="entry name" value="TRANS-ACONITATE 2-METHYLTRANSFERASE-RELATED"/>
    <property type="match status" value="1"/>
</dbReference>
<dbReference type="Gene3D" id="3.40.50.150">
    <property type="entry name" value="Vaccinia Virus protein VP39"/>
    <property type="match status" value="1"/>
</dbReference>
<dbReference type="Pfam" id="PF08421">
    <property type="entry name" value="Methyltransf_13"/>
    <property type="match status" value="1"/>
</dbReference>